<dbReference type="AlphaFoldDB" id="A0A1G9PUJ7"/>
<evidence type="ECO:0000313" key="3">
    <source>
        <dbReference type="Proteomes" id="UP000198901"/>
    </source>
</evidence>
<dbReference type="InterPro" id="IPR014710">
    <property type="entry name" value="RmlC-like_jellyroll"/>
</dbReference>
<dbReference type="OrthoDB" id="9806359at2"/>
<dbReference type="GO" id="GO:0005976">
    <property type="term" value="P:polysaccharide metabolic process"/>
    <property type="evidence" value="ECO:0007669"/>
    <property type="project" value="InterPro"/>
</dbReference>
<dbReference type="Gene3D" id="2.60.120.10">
    <property type="entry name" value="Jelly Rolls"/>
    <property type="match status" value="1"/>
</dbReference>
<reference evidence="2 3" key="1">
    <citation type="submission" date="2016-10" db="EMBL/GenBank/DDBJ databases">
        <authorList>
            <person name="de Groot N.N."/>
        </authorList>
    </citation>
    <scope>NUCLEOTIDE SEQUENCE [LARGE SCALE GENOMIC DNA]</scope>
    <source>
        <strain evidence="2 3">DSM 21668</strain>
    </source>
</reference>
<evidence type="ECO:0000313" key="2">
    <source>
        <dbReference type="EMBL" id="SDM02333.1"/>
    </source>
</evidence>
<protein>
    <submittedName>
        <fullName evidence="2">Mannose-6-phosphate isomerase, type 2</fullName>
    </submittedName>
</protein>
<dbReference type="InterPro" id="IPR001538">
    <property type="entry name" value="Man6P_isomerase-2_C"/>
</dbReference>
<accession>A0A1G9PUJ7</accession>
<dbReference type="RefSeq" id="WP_093201993.1">
    <property type="nucleotide sequence ID" value="NZ_FNGS01000004.1"/>
</dbReference>
<dbReference type="EMBL" id="FNGS01000004">
    <property type="protein sequence ID" value="SDM02333.1"/>
    <property type="molecule type" value="Genomic_DNA"/>
</dbReference>
<keyword evidence="3" id="KW-1185">Reference proteome</keyword>
<dbReference type="STRING" id="563176.SAMN04488090_2324"/>
<keyword evidence="2" id="KW-0413">Isomerase</keyword>
<feature type="domain" description="Mannose-6-phosphate isomerase type II C-terminal" evidence="1">
    <location>
        <begin position="56"/>
        <end position="167"/>
    </location>
</feature>
<name>A0A1G9PUJ7_9BACT</name>
<dbReference type="Proteomes" id="UP000198901">
    <property type="component" value="Unassembled WGS sequence"/>
</dbReference>
<sequence>MNISFSPETTKAELFDKIAAELASHGLNIATQDQTRPWGGFFVIDEAQTAQFVSTYFPTVNMDDLKGFAKLSPKILVVGPEKRLSWQYHFRRAEIWRVVGGKVAVMTSPTDAEGETNEYEPGQLITLQQGERHRLIGLENWGIVAEIWQHTDPANPSDEDDIVRVQDDFQRK</sequence>
<evidence type="ECO:0000259" key="1">
    <source>
        <dbReference type="Pfam" id="PF01050"/>
    </source>
</evidence>
<gene>
    <name evidence="2" type="ORF">SAMN04488090_2324</name>
</gene>
<proteinExistence type="predicted"/>
<dbReference type="InterPro" id="IPR011051">
    <property type="entry name" value="RmlC_Cupin_sf"/>
</dbReference>
<organism evidence="2 3">
    <name type="scientific">Siphonobacter aquaeclarae</name>
    <dbReference type="NCBI Taxonomy" id="563176"/>
    <lineage>
        <taxon>Bacteria</taxon>
        <taxon>Pseudomonadati</taxon>
        <taxon>Bacteroidota</taxon>
        <taxon>Cytophagia</taxon>
        <taxon>Cytophagales</taxon>
        <taxon>Cytophagaceae</taxon>
        <taxon>Siphonobacter</taxon>
    </lineage>
</organism>
<dbReference type="SUPFAM" id="SSF51182">
    <property type="entry name" value="RmlC-like cupins"/>
    <property type="match status" value="1"/>
</dbReference>
<dbReference type="Pfam" id="PF01050">
    <property type="entry name" value="MannoseP_isomer"/>
    <property type="match status" value="1"/>
</dbReference>
<dbReference type="GO" id="GO:0016779">
    <property type="term" value="F:nucleotidyltransferase activity"/>
    <property type="evidence" value="ECO:0007669"/>
    <property type="project" value="InterPro"/>
</dbReference>
<dbReference type="GO" id="GO:0016853">
    <property type="term" value="F:isomerase activity"/>
    <property type="evidence" value="ECO:0007669"/>
    <property type="project" value="UniProtKB-KW"/>
</dbReference>